<evidence type="ECO:0000313" key="3">
    <source>
        <dbReference type="Proteomes" id="UP000652153"/>
    </source>
</evidence>
<accession>A0ABQ1Z2S1</accession>
<comment type="caution">
    <text evidence="2">The sequence shown here is derived from an EMBL/GenBank/DDBJ whole genome shotgun (WGS) entry which is preliminary data.</text>
</comment>
<organism evidence="2 3">
    <name type="scientific">Paenibacillus silvae</name>
    <dbReference type="NCBI Taxonomy" id="1325358"/>
    <lineage>
        <taxon>Bacteria</taxon>
        <taxon>Bacillati</taxon>
        <taxon>Bacillota</taxon>
        <taxon>Bacilli</taxon>
        <taxon>Bacillales</taxon>
        <taxon>Paenibacillaceae</taxon>
        <taxon>Paenibacillus</taxon>
    </lineage>
</organism>
<dbReference type="Proteomes" id="UP000652153">
    <property type="component" value="Unassembled WGS sequence"/>
</dbReference>
<proteinExistence type="predicted"/>
<name>A0ABQ1Z2S1_9BACL</name>
<dbReference type="EMBL" id="BMFU01000001">
    <property type="protein sequence ID" value="GGH45835.1"/>
    <property type="molecule type" value="Genomic_DNA"/>
</dbReference>
<evidence type="ECO:0000256" key="1">
    <source>
        <dbReference type="SAM" id="MobiDB-lite"/>
    </source>
</evidence>
<evidence type="ECO:0000313" key="2">
    <source>
        <dbReference type="EMBL" id="GGH45835.1"/>
    </source>
</evidence>
<dbReference type="PROSITE" id="PS51257">
    <property type="entry name" value="PROKAR_LIPOPROTEIN"/>
    <property type="match status" value="1"/>
</dbReference>
<evidence type="ECO:0008006" key="4">
    <source>
        <dbReference type="Google" id="ProtNLM"/>
    </source>
</evidence>
<sequence length="215" mass="23810">MNRTMKMAVLVTSALMIIGGCGMEKTATKDNSTAQSKVEEASPIVETAKAEETTAETSEEVVEQEPENNVSEIKKGDTVTVDGYADVSVIKHKFSQKIEPSKPGSFYTYYESKEEDSTYFAIIIKAKNLNTSGVDADEIANVSLLFDNQYDYPTFSVVEENGGKDFTYSNITSVNPLKTTTLYYLVEIPNEVAKSDKPLKATINVKDQVFEYTVR</sequence>
<feature type="compositionally biased region" description="Acidic residues" evidence="1">
    <location>
        <begin position="53"/>
        <end position="66"/>
    </location>
</feature>
<protein>
    <recommendedName>
        <fullName evidence="4">DUF4352 domain-containing protein</fullName>
    </recommendedName>
</protein>
<reference evidence="3" key="1">
    <citation type="journal article" date="2019" name="Int. J. Syst. Evol. Microbiol.">
        <title>The Global Catalogue of Microorganisms (GCM) 10K type strain sequencing project: providing services to taxonomists for standard genome sequencing and annotation.</title>
        <authorList>
            <consortium name="The Broad Institute Genomics Platform"/>
            <consortium name="The Broad Institute Genome Sequencing Center for Infectious Disease"/>
            <person name="Wu L."/>
            <person name="Ma J."/>
        </authorList>
    </citation>
    <scope>NUCLEOTIDE SEQUENCE [LARGE SCALE GENOMIC DNA]</scope>
    <source>
        <strain evidence="3">CGMCC 1.12770</strain>
    </source>
</reference>
<dbReference type="RefSeq" id="WP_229729635.1">
    <property type="nucleotide sequence ID" value="NZ_BMFU01000001.1"/>
</dbReference>
<keyword evidence="3" id="KW-1185">Reference proteome</keyword>
<feature type="region of interest" description="Disordered" evidence="1">
    <location>
        <begin position="49"/>
        <end position="69"/>
    </location>
</feature>
<gene>
    <name evidence="2" type="ORF">GCM10008014_08120</name>
</gene>